<dbReference type="Pfam" id="PF04043">
    <property type="entry name" value="PMEI"/>
    <property type="match status" value="1"/>
</dbReference>
<accession>A0A2U1N263</accession>
<comment type="caution">
    <text evidence="2">The sequence shown here is derived from an EMBL/GenBank/DDBJ whole genome shotgun (WGS) entry which is preliminary data.</text>
</comment>
<organism evidence="2 3">
    <name type="scientific">Artemisia annua</name>
    <name type="common">Sweet wormwood</name>
    <dbReference type="NCBI Taxonomy" id="35608"/>
    <lineage>
        <taxon>Eukaryota</taxon>
        <taxon>Viridiplantae</taxon>
        <taxon>Streptophyta</taxon>
        <taxon>Embryophyta</taxon>
        <taxon>Tracheophyta</taxon>
        <taxon>Spermatophyta</taxon>
        <taxon>Magnoliopsida</taxon>
        <taxon>eudicotyledons</taxon>
        <taxon>Gunneridae</taxon>
        <taxon>Pentapetalae</taxon>
        <taxon>asterids</taxon>
        <taxon>campanulids</taxon>
        <taxon>Asterales</taxon>
        <taxon>Asteraceae</taxon>
        <taxon>Asteroideae</taxon>
        <taxon>Anthemideae</taxon>
        <taxon>Artemisiinae</taxon>
        <taxon>Artemisia</taxon>
    </lineage>
</organism>
<keyword evidence="3" id="KW-1185">Reference proteome</keyword>
<name>A0A2U1N263_ARTAN</name>
<dbReference type="EMBL" id="PKPP01003810">
    <property type="protein sequence ID" value="PWA67567.1"/>
    <property type="molecule type" value="Genomic_DNA"/>
</dbReference>
<reference evidence="2 3" key="1">
    <citation type="journal article" date="2018" name="Mol. Plant">
        <title>The genome of Artemisia annua provides insight into the evolution of Asteraceae family and artemisinin biosynthesis.</title>
        <authorList>
            <person name="Shen Q."/>
            <person name="Zhang L."/>
            <person name="Liao Z."/>
            <person name="Wang S."/>
            <person name="Yan T."/>
            <person name="Shi P."/>
            <person name="Liu M."/>
            <person name="Fu X."/>
            <person name="Pan Q."/>
            <person name="Wang Y."/>
            <person name="Lv Z."/>
            <person name="Lu X."/>
            <person name="Zhang F."/>
            <person name="Jiang W."/>
            <person name="Ma Y."/>
            <person name="Chen M."/>
            <person name="Hao X."/>
            <person name="Li L."/>
            <person name="Tang Y."/>
            <person name="Lv G."/>
            <person name="Zhou Y."/>
            <person name="Sun X."/>
            <person name="Brodelius P.E."/>
            <person name="Rose J.K.C."/>
            <person name="Tang K."/>
        </authorList>
    </citation>
    <scope>NUCLEOTIDE SEQUENCE [LARGE SCALE GENOMIC DNA]</scope>
    <source>
        <strain evidence="3">cv. Huhao1</strain>
        <tissue evidence="2">Leaf</tissue>
    </source>
</reference>
<dbReference type="Gene3D" id="1.20.140.40">
    <property type="entry name" value="Invertase/pectin methylesterase inhibitor family protein"/>
    <property type="match status" value="1"/>
</dbReference>
<dbReference type="OrthoDB" id="1430376at2759"/>
<evidence type="ECO:0000313" key="2">
    <source>
        <dbReference type="EMBL" id="PWA67567.1"/>
    </source>
</evidence>
<evidence type="ECO:0000313" key="3">
    <source>
        <dbReference type="Proteomes" id="UP000245207"/>
    </source>
</evidence>
<dbReference type="GO" id="GO:0004857">
    <property type="term" value="F:enzyme inhibitor activity"/>
    <property type="evidence" value="ECO:0007669"/>
    <property type="project" value="InterPro"/>
</dbReference>
<gene>
    <name evidence="2" type="ORF">CTI12_AA316840</name>
</gene>
<dbReference type="SUPFAM" id="SSF101148">
    <property type="entry name" value="Plant invertase/pectin methylesterase inhibitor"/>
    <property type="match status" value="1"/>
</dbReference>
<protein>
    <submittedName>
        <fullName evidence="2">Pectinesterase inhibitor domain-containing protein</fullName>
    </submittedName>
</protein>
<dbReference type="AlphaFoldDB" id="A0A2U1N263"/>
<proteinExistence type="predicted"/>
<sequence length="153" mass="17271">MVKLSQVHGMSPRQVAAMKDCMELLSDSAYQMKKSLKAMNQPGSKDFRLVMSDIQTWLNRNRPTTDFNFHPHSGATECPIRSPVASTDCFQALCGSLREMCPISPGLVNHSSVTRSELTFTCVRKTVKNIRGDKIDGLVMRTKIERMSFWKIT</sequence>
<dbReference type="Proteomes" id="UP000245207">
    <property type="component" value="Unassembled WGS sequence"/>
</dbReference>
<feature type="domain" description="Pectinesterase inhibitor" evidence="1">
    <location>
        <begin position="13"/>
        <end position="59"/>
    </location>
</feature>
<dbReference type="InterPro" id="IPR035513">
    <property type="entry name" value="Invertase/methylesterase_inhib"/>
</dbReference>
<dbReference type="InterPro" id="IPR006501">
    <property type="entry name" value="Pectinesterase_inhib_dom"/>
</dbReference>
<evidence type="ECO:0000259" key="1">
    <source>
        <dbReference type="Pfam" id="PF04043"/>
    </source>
</evidence>